<name>A0A1C3XXW9_9HYPH</name>
<dbReference type="InterPro" id="IPR020846">
    <property type="entry name" value="MFS_dom"/>
</dbReference>
<proteinExistence type="predicted"/>
<feature type="transmembrane region" description="Helical" evidence="4">
    <location>
        <begin position="188"/>
        <end position="206"/>
    </location>
</feature>
<evidence type="ECO:0000256" key="2">
    <source>
        <dbReference type="ARBA" id="ARBA00022989"/>
    </source>
</evidence>
<gene>
    <name evidence="6" type="ORF">GA0061105_10285</name>
</gene>
<feature type="transmembrane region" description="Helical" evidence="4">
    <location>
        <begin position="259"/>
        <end position="281"/>
    </location>
</feature>
<dbReference type="PANTHER" id="PTHR23537">
    <property type="match status" value="1"/>
</dbReference>
<dbReference type="InterPro" id="IPR036259">
    <property type="entry name" value="MFS_trans_sf"/>
</dbReference>
<evidence type="ECO:0000313" key="7">
    <source>
        <dbReference type="Proteomes" id="UP000198723"/>
    </source>
</evidence>
<feature type="transmembrane region" description="Helical" evidence="4">
    <location>
        <begin position="63"/>
        <end position="85"/>
    </location>
</feature>
<evidence type="ECO:0000256" key="4">
    <source>
        <dbReference type="SAM" id="Phobius"/>
    </source>
</evidence>
<dbReference type="Gene3D" id="1.20.1250.20">
    <property type="entry name" value="MFS general substrate transporter like domains"/>
    <property type="match status" value="1"/>
</dbReference>
<accession>A0A1C3XXW9</accession>
<feature type="transmembrane region" description="Helical" evidence="4">
    <location>
        <begin position="116"/>
        <end position="141"/>
    </location>
</feature>
<keyword evidence="2 4" id="KW-1133">Transmembrane helix</keyword>
<keyword evidence="1 4" id="KW-0812">Transmembrane</keyword>
<feature type="transmembrane region" description="Helical" evidence="4">
    <location>
        <begin position="227"/>
        <end position="253"/>
    </location>
</feature>
<dbReference type="PROSITE" id="PS50850">
    <property type="entry name" value="MFS"/>
    <property type="match status" value="1"/>
</dbReference>
<feature type="transmembrane region" description="Helical" evidence="4">
    <location>
        <begin position="350"/>
        <end position="373"/>
    </location>
</feature>
<dbReference type="EMBL" id="FMAJ01000002">
    <property type="protein sequence ID" value="SCB57098.1"/>
    <property type="molecule type" value="Genomic_DNA"/>
</dbReference>
<dbReference type="GO" id="GO:0022857">
    <property type="term" value="F:transmembrane transporter activity"/>
    <property type="evidence" value="ECO:0007669"/>
    <property type="project" value="InterPro"/>
</dbReference>
<feature type="transmembrane region" description="Helical" evidence="4">
    <location>
        <begin position="20"/>
        <end position="43"/>
    </location>
</feature>
<evidence type="ECO:0000313" key="6">
    <source>
        <dbReference type="EMBL" id="SCB57098.1"/>
    </source>
</evidence>
<dbReference type="AlphaFoldDB" id="A0A1C3XXW9"/>
<dbReference type="SUPFAM" id="SSF103473">
    <property type="entry name" value="MFS general substrate transporter"/>
    <property type="match status" value="1"/>
</dbReference>
<feature type="transmembrane region" description="Helical" evidence="4">
    <location>
        <begin position="92"/>
        <end position="110"/>
    </location>
</feature>
<dbReference type="GO" id="GO:0005886">
    <property type="term" value="C:plasma membrane"/>
    <property type="evidence" value="ECO:0007669"/>
    <property type="project" value="TreeGrafter"/>
</dbReference>
<dbReference type="Proteomes" id="UP000198723">
    <property type="component" value="Unassembled WGS sequence"/>
</dbReference>
<feature type="transmembrane region" description="Helical" evidence="4">
    <location>
        <begin position="293"/>
        <end position="312"/>
    </location>
</feature>
<organism evidence="6 7">
    <name type="scientific">Rhizobium aethiopicum</name>
    <dbReference type="NCBI Taxonomy" id="1138170"/>
    <lineage>
        <taxon>Bacteria</taxon>
        <taxon>Pseudomonadati</taxon>
        <taxon>Pseudomonadota</taxon>
        <taxon>Alphaproteobacteria</taxon>
        <taxon>Hyphomicrobiales</taxon>
        <taxon>Rhizobiaceae</taxon>
        <taxon>Rhizobium/Agrobacterium group</taxon>
        <taxon>Rhizobium</taxon>
    </lineage>
</organism>
<sequence length="405" mass="41353">MATALQRDKRSMLSRPPLSALNLVATAAAGAVAMAAAMGFGRFSYTPILPGMMSGVPLSAADAGFIASANFVGYLVGAVLSAYGWAAGRERLVALLALFATAILLAAMAATNSVAVFAVIRFLAGLASAFAMVFTSSIVLSHGAAAGNDHVQAAHFGGPGAGIALSSIMVLLIGLGFHDGPGGWRADWIGGALYCAASLVIVWWLLPTAPAQSAQTGKEPALIWNRPMVLVTLSYGLFGFGYIITATFLVTIARMAATGAFVEFLCWFIAGVTSAVALFAWKPLVRPLGLGGVYIAALFVEAAGVLATVALPPSVAPLIGGALFGATFLAITAYGLQIGRKLAPESPRRILAMMTAAFGVGQIVGPVVAGWIAERSGSFTVPTVIAAAALLVCAALVMPIIRKIV</sequence>
<evidence type="ECO:0000256" key="1">
    <source>
        <dbReference type="ARBA" id="ARBA00022692"/>
    </source>
</evidence>
<dbReference type="STRING" id="1138170.GA0061105_10285"/>
<protein>
    <submittedName>
        <fullName evidence="6">Predicted arabinose efflux permease, MFS family</fullName>
    </submittedName>
</protein>
<dbReference type="CDD" id="cd06180">
    <property type="entry name" value="MFS_YjiJ"/>
    <property type="match status" value="1"/>
</dbReference>
<evidence type="ECO:0000259" key="5">
    <source>
        <dbReference type="PROSITE" id="PS50850"/>
    </source>
</evidence>
<feature type="transmembrane region" description="Helical" evidence="4">
    <location>
        <begin position="379"/>
        <end position="401"/>
    </location>
</feature>
<feature type="domain" description="Major facilitator superfamily (MFS) profile" evidence="5">
    <location>
        <begin position="23"/>
        <end position="405"/>
    </location>
</feature>
<dbReference type="InterPro" id="IPR010645">
    <property type="entry name" value="MFS_4"/>
</dbReference>
<keyword evidence="3 4" id="KW-0472">Membrane</keyword>
<dbReference type="Pfam" id="PF06779">
    <property type="entry name" value="MFS_4"/>
    <property type="match status" value="1"/>
</dbReference>
<dbReference type="PANTHER" id="PTHR23537:SF1">
    <property type="entry name" value="SUGAR TRANSPORTER"/>
    <property type="match status" value="1"/>
</dbReference>
<reference evidence="6 7" key="1">
    <citation type="submission" date="2016-08" db="EMBL/GenBank/DDBJ databases">
        <authorList>
            <person name="Seilhamer J.J."/>
        </authorList>
    </citation>
    <scope>NUCLEOTIDE SEQUENCE [LARGE SCALE GENOMIC DNA]</scope>
    <source>
        <strain evidence="6 7">HBR26</strain>
    </source>
</reference>
<feature type="transmembrane region" description="Helical" evidence="4">
    <location>
        <begin position="318"/>
        <end position="338"/>
    </location>
</feature>
<feature type="transmembrane region" description="Helical" evidence="4">
    <location>
        <begin position="153"/>
        <end position="176"/>
    </location>
</feature>
<evidence type="ECO:0000256" key="3">
    <source>
        <dbReference type="ARBA" id="ARBA00023136"/>
    </source>
</evidence>